<dbReference type="PANTHER" id="PTHR11926">
    <property type="entry name" value="GLUCOSYL/GLUCURONOSYL TRANSFERASES"/>
    <property type="match status" value="1"/>
</dbReference>
<dbReference type="OrthoDB" id="5835829at2759"/>
<reference evidence="3" key="1">
    <citation type="journal article" date="2009" name="PLoS Genet.">
        <title>Sequencing, mapping, and analysis of 27,455 maize full-length cDNAs.</title>
        <authorList>
            <person name="Soderlund C."/>
            <person name="Descour A."/>
            <person name="Kudrna D."/>
            <person name="Bomhoff M."/>
            <person name="Boyd L."/>
            <person name="Currie J."/>
            <person name="Angelova A."/>
            <person name="Collura K."/>
            <person name="Wissotski M."/>
            <person name="Ashley E."/>
            <person name="Morrow D."/>
            <person name="Fernandes J."/>
            <person name="Walbot V."/>
            <person name="Yu Y."/>
        </authorList>
    </citation>
    <scope>NUCLEOTIDE SEQUENCE</scope>
    <source>
        <strain evidence="3">B73</strain>
    </source>
</reference>
<evidence type="ECO:0000313" key="4">
    <source>
        <dbReference type="EnsemblPlants" id="Zm00001eb304060_P001"/>
    </source>
</evidence>
<organism evidence="3">
    <name type="scientific">Zea mays</name>
    <name type="common">Maize</name>
    <dbReference type="NCBI Taxonomy" id="4577"/>
    <lineage>
        <taxon>Eukaryota</taxon>
        <taxon>Viridiplantae</taxon>
        <taxon>Streptophyta</taxon>
        <taxon>Embryophyta</taxon>
        <taxon>Tracheophyta</taxon>
        <taxon>Spermatophyta</taxon>
        <taxon>Magnoliopsida</taxon>
        <taxon>Liliopsida</taxon>
        <taxon>Poales</taxon>
        <taxon>Poaceae</taxon>
        <taxon>PACMAD clade</taxon>
        <taxon>Panicoideae</taxon>
        <taxon>Andropogonodae</taxon>
        <taxon>Andropogoneae</taxon>
        <taxon>Tripsacinae</taxon>
        <taxon>Zea</taxon>
    </lineage>
</organism>
<protein>
    <recommendedName>
        <fullName evidence="6">DIMBOA UDP-glucosyltransferase BX8</fullName>
    </recommendedName>
</protein>
<comment type="similarity">
    <text evidence="1">Belongs to the UDP-glycosyltransferase family.</text>
</comment>
<reference evidence="4" key="3">
    <citation type="submission" date="2019-07" db="EMBL/GenBank/DDBJ databases">
        <authorList>
            <person name="Seetharam A."/>
            <person name="Woodhouse M."/>
            <person name="Cannon E."/>
        </authorList>
    </citation>
    <scope>NUCLEOTIDE SEQUENCE [LARGE SCALE GENOMIC DNA]</scope>
    <source>
        <strain evidence="4">cv. B73</strain>
    </source>
</reference>
<dbReference type="Gramene" id="Zm00001eb304060_T001">
    <property type="protein sequence ID" value="Zm00001eb304060_P001"/>
    <property type="gene ID" value="Zm00001eb304060"/>
</dbReference>
<dbReference type="Pfam" id="PF00201">
    <property type="entry name" value="UDPGT"/>
    <property type="match status" value="1"/>
</dbReference>
<keyword evidence="5" id="KW-1185">Reference proteome</keyword>
<dbReference type="GO" id="GO:0080043">
    <property type="term" value="F:quercetin 3-O-glucosyltransferase activity"/>
    <property type="evidence" value="ECO:0000318"/>
    <property type="project" value="GO_Central"/>
</dbReference>
<dbReference type="PANTHER" id="PTHR11926:SF1425">
    <property type="entry name" value="OS07G0241800 PROTEIN"/>
    <property type="match status" value="1"/>
</dbReference>
<dbReference type="ExpressionAtlas" id="B4FR77">
    <property type="expression patterns" value="baseline and differential"/>
</dbReference>
<dbReference type="CAZy" id="GT1">
    <property type="family name" value="Glycosyltransferase Family 1"/>
</dbReference>
<dbReference type="GO" id="GO:0080044">
    <property type="term" value="F:quercetin 7-O-glucosyltransferase activity"/>
    <property type="evidence" value="ECO:0000318"/>
    <property type="project" value="GO_Central"/>
</dbReference>
<evidence type="ECO:0000256" key="2">
    <source>
        <dbReference type="ARBA" id="ARBA00022679"/>
    </source>
</evidence>
<evidence type="ECO:0008006" key="6">
    <source>
        <dbReference type="Google" id="ProtNLM"/>
    </source>
</evidence>
<keyword evidence="2" id="KW-0808">Transferase</keyword>
<evidence type="ECO:0000256" key="1">
    <source>
        <dbReference type="ARBA" id="ARBA00009995"/>
    </source>
</evidence>
<dbReference type="EMBL" id="BT039615">
    <property type="protein sequence ID" value="ACF84620.1"/>
    <property type="molecule type" value="mRNA"/>
</dbReference>
<dbReference type="FunFam" id="3.40.50.2000:FF:000040">
    <property type="entry name" value="UDP-glycosyltransferase 76C1"/>
    <property type="match status" value="1"/>
</dbReference>
<dbReference type="RefSeq" id="NP_001140787.1">
    <property type="nucleotide sequence ID" value="NM_001147315.2"/>
</dbReference>
<dbReference type="CDD" id="cd03784">
    <property type="entry name" value="GT1_Gtf-like"/>
    <property type="match status" value="1"/>
</dbReference>
<dbReference type="SUPFAM" id="SSF53756">
    <property type="entry name" value="UDP-Glycosyltransferase/glycogen phosphorylase"/>
    <property type="match status" value="1"/>
</dbReference>
<reference evidence="4" key="4">
    <citation type="submission" date="2021-05" db="UniProtKB">
        <authorList>
            <consortium name="EnsemblPlants"/>
        </authorList>
    </citation>
    <scope>IDENTIFICATION</scope>
    <source>
        <strain evidence="4">cv. B73</strain>
    </source>
</reference>
<sequence>MDCVCIEAHTFLQIPSLSVDLALQQPRSIGKSRWAMAGQEHRCRRIVLFPLPFQGHISPMLQLAELLHARGLAVTVLHTGFNAPDATRHPELTFVPIHESSFPDEVTSLGTDIVTQLLALNAACEAPFREALASLLRGGQDVACAVVDGQCYSALRAAHRLGVPALVLRTDSAATFSSMLAYPRLRDAGFVPVKEERLDEPVPDLERLRARDLIRVDGSDTDALCGFIARVADAVRASASGVVINTFERMEASELAKIQRELSRPAFAVGPLHLLSQAPAEQSLHAPDRGCLAWLDDHPPRSVLYVSLGSVACVDRGAFVEMAWGLARSGVSFLWVVRPGLVGGVPEVPPLPDGFSEEVRNRGKIVSWAPQREVLAHAATAAFWTHCGWNSTLESVCEGVPMLVQPCFADQMVNARYVTHEWGVGLEVGEEIERGRVAMAVTKLMTGEDAAQMRGRAYHLKILASAATSLPIDSLIHYISSL</sequence>
<dbReference type="GeneID" id="100272862"/>
<accession>B4FR77</accession>
<dbReference type="KEGG" id="zma:100272862"/>
<reference evidence="5" key="2">
    <citation type="submission" date="2015-12" db="EMBL/GenBank/DDBJ databases">
        <title>Update maize B73 reference genome by single molecule sequencing technologies.</title>
        <authorList>
            <consortium name="Maize Genome Sequencing Project"/>
            <person name="Ware D."/>
        </authorList>
    </citation>
    <scope>NUCLEOTIDE SEQUENCE [LARGE SCALE GENOMIC DNA]</scope>
    <source>
        <strain evidence="5">cv. B73</strain>
    </source>
</reference>
<gene>
    <name evidence="4" type="primary">LOC100272862</name>
</gene>
<evidence type="ECO:0000313" key="5">
    <source>
        <dbReference type="Proteomes" id="UP000007305"/>
    </source>
</evidence>
<dbReference type="InterPro" id="IPR002213">
    <property type="entry name" value="UDP_glucos_trans"/>
</dbReference>
<evidence type="ECO:0000313" key="3">
    <source>
        <dbReference type="EMBL" id="ACF84620.1"/>
    </source>
</evidence>
<dbReference type="AlphaFoldDB" id="B4FR77"/>
<dbReference type="Gene3D" id="3.40.50.2000">
    <property type="entry name" value="Glycogen Phosphorylase B"/>
    <property type="match status" value="2"/>
</dbReference>
<dbReference type="HOGENOM" id="CLU_001724_0_0_1"/>
<dbReference type="GO" id="GO:0005737">
    <property type="term" value="C:cytoplasm"/>
    <property type="evidence" value="ECO:0000318"/>
    <property type="project" value="GO_Central"/>
</dbReference>
<dbReference type="Proteomes" id="UP000007305">
    <property type="component" value="Chromosome 7"/>
</dbReference>
<proteinExistence type="evidence at transcript level"/>
<dbReference type="EnsemblPlants" id="Zm00001eb304060_T001">
    <property type="protein sequence ID" value="Zm00001eb304060_P001"/>
    <property type="gene ID" value="Zm00001eb304060"/>
</dbReference>
<dbReference type="FunFam" id="3.40.50.2000:FF:000232">
    <property type="entry name" value="UDP-glycosyltransferase 76C1"/>
    <property type="match status" value="1"/>
</dbReference>
<name>B4FR77_MAIZE</name>